<dbReference type="OrthoDB" id="4560027at2"/>
<dbReference type="RefSeq" id="WP_111132226.1">
    <property type="nucleotide sequence ID" value="NZ_POUB01000003.1"/>
</dbReference>
<name>A0A2W2EDP6_9ACTN</name>
<reference evidence="3 4" key="1">
    <citation type="submission" date="2018-01" db="EMBL/GenBank/DDBJ databases">
        <title>Draft genome sequence of Salinispora sp. 13K206.</title>
        <authorList>
            <person name="Sahin N."/>
            <person name="Saygin H."/>
            <person name="Ay H."/>
        </authorList>
    </citation>
    <scope>NUCLEOTIDE SEQUENCE [LARGE SCALE GENOMIC DNA]</scope>
    <source>
        <strain evidence="3 4">13K206</strain>
    </source>
</reference>
<dbReference type="Proteomes" id="UP000248749">
    <property type="component" value="Unassembled WGS sequence"/>
</dbReference>
<accession>A0A2W2EDP6</accession>
<comment type="caution">
    <text evidence="3">The sequence shown here is derived from an EMBL/GenBank/DDBJ whole genome shotgun (WGS) entry which is preliminary data.</text>
</comment>
<proteinExistence type="predicted"/>
<evidence type="ECO:0000256" key="1">
    <source>
        <dbReference type="SAM" id="MobiDB-lite"/>
    </source>
</evidence>
<keyword evidence="4" id="KW-1185">Reference proteome</keyword>
<dbReference type="Pfam" id="PF04149">
    <property type="entry name" value="DUF397"/>
    <property type="match status" value="1"/>
</dbReference>
<feature type="region of interest" description="Disordered" evidence="1">
    <location>
        <begin position="1"/>
        <end position="21"/>
    </location>
</feature>
<dbReference type="InterPro" id="IPR007278">
    <property type="entry name" value="DUF397"/>
</dbReference>
<protein>
    <submittedName>
        <fullName evidence="3">DUF397 domain-containing protein</fullName>
    </submittedName>
</protein>
<evidence type="ECO:0000313" key="4">
    <source>
        <dbReference type="Proteomes" id="UP000248749"/>
    </source>
</evidence>
<evidence type="ECO:0000259" key="2">
    <source>
        <dbReference type="Pfam" id="PF04149"/>
    </source>
</evidence>
<evidence type="ECO:0000313" key="3">
    <source>
        <dbReference type="EMBL" id="PZG02874.1"/>
    </source>
</evidence>
<feature type="domain" description="DUF397" evidence="2">
    <location>
        <begin position="10"/>
        <end position="62"/>
    </location>
</feature>
<dbReference type="EMBL" id="POUB01000003">
    <property type="protein sequence ID" value="PZG02874.1"/>
    <property type="molecule type" value="Genomic_DNA"/>
</dbReference>
<organism evidence="3 4">
    <name type="scientific">Micromonospora deserti</name>
    <dbReference type="NCBI Taxonomy" id="2070366"/>
    <lineage>
        <taxon>Bacteria</taxon>
        <taxon>Bacillati</taxon>
        <taxon>Actinomycetota</taxon>
        <taxon>Actinomycetes</taxon>
        <taxon>Micromonosporales</taxon>
        <taxon>Micromonosporaceae</taxon>
        <taxon>Micromonospora</taxon>
    </lineage>
</organism>
<gene>
    <name evidence="3" type="ORF">C1I99_00835</name>
</gene>
<sequence length="69" mass="7636">MTMHPEKFTNWRKSSRSGGGDNCIEVAFALDGIVGMRDSKDRTGPVLGFTRGEWTAFTDGIRDGEFDAH</sequence>
<dbReference type="AlphaFoldDB" id="A0A2W2EDP6"/>